<evidence type="ECO:0000313" key="2">
    <source>
        <dbReference type="Proteomes" id="UP000265520"/>
    </source>
</evidence>
<accession>A0A392VH60</accession>
<dbReference type="EMBL" id="LXQA011174093">
    <property type="protein sequence ID" value="MCI87734.1"/>
    <property type="molecule type" value="Genomic_DNA"/>
</dbReference>
<keyword evidence="2" id="KW-1185">Reference proteome</keyword>
<dbReference type="Proteomes" id="UP000265520">
    <property type="component" value="Unassembled WGS sequence"/>
</dbReference>
<proteinExistence type="predicted"/>
<comment type="caution">
    <text evidence="1">The sequence shown here is derived from an EMBL/GenBank/DDBJ whole genome shotgun (WGS) entry which is preliminary data.</text>
</comment>
<feature type="non-terminal residue" evidence="1">
    <location>
        <position position="1"/>
    </location>
</feature>
<evidence type="ECO:0000313" key="1">
    <source>
        <dbReference type="EMBL" id="MCI87734.1"/>
    </source>
</evidence>
<dbReference type="SUPFAM" id="SSF56672">
    <property type="entry name" value="DNA/RNA polymerases"/>
    <property type="match status" value="1"/>
</dbReference>
<dbReference type="AlphaFoldDB" id="A0A392VH60"/>
<dbReference type="Gene3D" id="3.10.10.10">
    <property type="entry name" value="HIV Type 1 Reverse Transcriptase, subunit A, domain 1"/>
    <property type="match status" value="1"/>
</dbReference>
<reference evidence="1 2" key="1">
    <citation type="journal article" date="2018" name="Front. Plant Sci.">
        <title>Red Clover (Trifolium pratense) and Zigzag Clover (T. medium) - A Picture of Genomic Similarities and Differences.</title>
        <authorList>
            <person name="Dluhosova J."/>
            <person name="Istvanek J."/>
            <person name="Nedelnik J."/>
            <person name="Repkova J."/>
        </authorList>
    </citation>
    <scope>NUCLEOTIDE SEQUENCE [LARGE SCALE GENOMIC DNA]</scope>
    <source>
        <strain evidence="2">cv. 10/8</strain>
        <tissue evidence="1">Leaf</tissue>
    </source>
</reference>
<protein>
    <submittedName>
        <fullName evidence="1">Gag-pol polyprotein</fullName>
    </submittedName>
</protein>
<dbReference type="InterPro" id="IPR043502">
    <property type="entry name" value="DNA/RNA_pol_sf"/>
</dbReference>
<sequence length="49" mass="5620">SQRKRKVGEERREAIAEEVAKLKEAGFIEEMNYPSWLANVVMVKKANGK</sequence>
<organism evidence="1 2">
    <name type="scientific">Trifolium medium</name>
    <dbReference type="NCBI Taxonomy" id="97028"/>
    <lineage>
        <taxon>Eukaryota</taxon>
        <taxon>Viridiplantae</taxon>
        <taxon>Streptophyta</taxon>
        <taxon>Embryophyta</taxon>
        <taxon>Tracheophyta</taxon>
        <taxon>Spermatophyta</taxon>
        <taxon>Magnoliopsida</taxon>
        <taxon>eudicotyledons</taxon>
        <taxon>Gunneridae</taxon>
        <taxon>Pentapetalae</taxon>
        <taxon>rosids</taxon>
        <taxon>fabids</taxon>
        <taxon>Fabales</taxon>
        <taxon>Fabaceae</taxon>
        <taxon>Papilionoideae</taxon>
        <taxon>50 kb inversion clade</taxon>
        <taxon>NPAAA clade</taxon>
        <taxon>Hologalegina</taxon>
        <taxon>IRL clade</taxon>
        <taxon>Trifolieae</taxon>
        <taxon>Trifolium</taxon>
    </lineage>
</organism>
<name>A0A392VH60_9FABA</name>